<feature type="domain" description="NADH:ubiquinone oxidoreductase 30kDa subunit" evidence="1">
    <location>
        <begin position="65"/>
        <end position="167"/>
    </location>
</feature>
<dbReference type="EC" id="1.6.5.9" evidence="2"/>
<dbReference type="InterPro" id="IPR037232">
    <property type="entry name" value="NADH_quin_OxRdtase_su_C/D-like"/>
</dbReference>
<dbReference type="AlphaFoldDB" id="A0A9Q7A9K9"/>
<dbReference type="Pfam" id="PF00329">
    <property type="entry name" value="Complex1_30kDa"/>
    <property type="match status" value="1"/>
</dbReference>
<dbReference type="InterPro" id="IPR001268">
    <property type="entry name" value="NADH_UbQ_OxRdtase_30kDa_su"/>
</dbReference>
<keyword evidence="2" id="KW-0560">Oxidoreductase</keyword>
<dbReference type="Gene3D" id="3.30.460.80">
    <property type="entry name" value="NADH:ubiquinone oxidoreductase, 30kDa subunit"/>
    <property type="match status" value="1"/>
</dbReference>
<evidence type="ECO:0000259" key="1">
    <source>
        <dbReference type="Pfam" id="PF00329"/>
    </source>
</evidence>
<dbReference type="SUPFAM" id="SSF143243">
    <property type="entry name" value="Nqo5-like"/>
    <property type="match status" value="1"/>
</dbReference>
<evidence type="ECO:0000313" key="2">
    <source>
        <dbReference type="EMBL" id="QTX31323.1"/>
    </source>
</evidence>
<organism evidence="2 3">
    <name type="scientific">Aminithiophilus ramosus</name>
    <dbReference type="NCBI Taxonomy" id="3029084"/>
    <lineage>
        <taxon>Bacteria</taxon>
        <taxon>Thermotogati</taxon>
        <taxon>Synergistota</taxon>
        <taxon>Synergistia</taxon>
        <taxon>Synergistales</taxon>
        <taxon>Aminithiophilaceae</taxon>
        <taxon>Aminithiophilus</taxon>
    </lineage>
</organism>
<reference evidence="3" key="1">
    <citation type="submission" date="2021-04" db="EMBL/GenBank/DDBJ databases">
        <title>A novel Synergistetes isolate from a pyrite-forming mixed culture.</title>
        <authorList>
            <person name="Bunk B."/>
            <person name="Sproer C."/>
            <person name="Spring S."/>
            <person name="Pester M."/>
        </authorList>
    </citation>
    <scope>NUCLEOTIDE SEQUENCE [LARGE SCALE GENOMIC DNA]</scope>
    <source>
        <strain evidence="3">J.5.4.2-T.3.5.2</strain>
    </source>
</reference>
<dbReference type="KEGG" id="aram:KAR29_07965"/>
<protein>
    <submittedName>
        <fullName evidence="2">NADH-quinone oxidoreductase subunit C</fullName>
        <ecNumber evidence="2">1.6.5.9</ecNumber>
    </submittedName>
</protein>
<keyword evidence="3" id="KW-1185">Reference proteome</keyword>
<dbReference type="GO" id="GO:0008137">
    <property type="term" value="F:NADH dehydrogenase (ubiquinone) activity"/>
    <property type="evidence" value="ECO:0007669"/>
    <property type="project" value="InterPro"/>
</dbReference>
<evidence type="ECO:0000313" key="3">
    <source>
        <dbReference type="Proteomes" id="UP000671879"/>
    </source>
</evidence>
<dbReference type="Proteomes" id="UP000671879">
    <property type="component" value="Chromosome"/>
</dbReference>
<dbReference type="RefSeq" id="WP_274372475.1">
    <property type="nucleotide sequence ID" value="NZ_CP072943.1"/>
</dbReference>
<dbReference type="GO" id="GO:0050136">
    <property type="term" value="F:NADH dehydrogenase (quinone) (non-electrogenic) activity"/>
    <property type="evidence" value="ECO:0007669"/>
    <property type="project" value="UniProtKB-EC"/>
</dbReference>
<proteinExistence type="predicted"/>
<accession>A0A9Q7A9K9</accession>
<gene>
    <name evidence="2" type="ORF">KAR29_07965</name>
</gene>
<dbReference type="EMBL" id="CP072943">
    <property type="protein sequence ID" value="QTX31323.1"/>
    <property type="molecule type" value="Genomic_DNA"/>
</dbReference>
<sequence length="172" mass="19385">MTDPDLSGYAATASAPQDVLSRLEDLLGDDIEGSSLGGGEGRPRLLTVALPRRRFLEGVDCLGEFDRPHFMCLSGEDRGMSVLLRYDFALFRCAERGKRFHVTLEVSLPKGDLLMPSLQGRFPSAEYDEREVLEMLGPDFTGQSKRGRLFLPEGWEAVKPWRHEFEPPRSRQ</sequence>
<name>A0A9Q7A9K9_9BACT</name>